<keyword evidence="3" id="KW-0963">Cytoplasm</keyword>
<dbReference type="GO" id="GO:0005929">
    <property type="term" value="C:cilium"/>
    <property type="evidence" value="ECO:0000318"/>
    <property type="project" value="GO_Central"/>
</dbReference>
<dbReference type="RefSeq" id="XP_001315943.1">
    <property type="nucleotide sequence ID" value="XM_001315908.1"/>
</dbReference>
<name>A2EUG1_TRIV3</name>
<sequence>MLSNGDIRIVPDEIIFRDLTVGDKDKIDVWIHYIGKKPIKVRFSVPYDSPFEIISPKIAMLASGLEAKVCIQYVATTNEIKKSELIISASTSSISVPITAYPPSAQVHLNVQNIDCGLIPEGNKVTKTFSIANFGSKAGEFALRCSSPIVTFNIASGILPVGEAVEVEFSFVIKKAGKFKFTINVDLKNSNNKLPPLNVSGEILQQVASIQYNGKDTKEIDFGQIYFTQRKVITVTIQNKSKDKRIYSISQPIESKANSRLSTTKTSIGTSSECVFTITPNEGQLNPNGSAIITLIFEPPSQNVEREMIYNFVSNIKLSGVDQQIPLNMTGSAVPLSVSIPDVDFIFGNQKIETKKEKNLTIENESEFQNVTYSIKPMAAFRFTPESGLIKPKTVKSIVVTFYPKSIGVYDAQTNVNLCNGLKRINLNLIGTGTAEEITEKFVRTPIYEMSESARYAANHPGKYGLSKEEIIIKQKQNEDNRRILIESAQKHEKLRMKKTLKERFEKIGKEKGKTDEELRTYVTQKVREAMTNTKEIEEVNLNLKHAEGLVEPEPNYPLETKIHKSKKTKTLQPLPPTVFIEKKFKSNPVTPPEITECQRVLSPVQQMSLVMSSKPIDFGRVSILSKQRRSFNITNTLNQFILVTMEYESQELSLSTPLSQVVPPKQTAGFDIIFMSENVGEFRQTIHYTVNKSHGFQFDVVADAIPIEVNLSEDLLDFTFPNENYTDLTVCKTINIMNDSTAIVDYKWLSFDDTTFSVDSERGKINPNSNAKTMIIYRPGSKPYSEQTVKLSFTGGGGKSLQLRGNCGDVKVTVEKKKFDIGILPLGMTKEFTVSLKNQGKNTAIFNVFSNDGCDDIDLKENKGFIKPDNIFDLHFTFNPQKAQVYEITYTVEIAGQNPVVFSVVGESLMPLIQIKTDSLDFGNVFVGSNESRKISIENVGLIPAKFSIDLTKYSYFSLEYSTDLMVSTSDKSNQIFVTCPNDVLAPNNLSKQSSSISLTRTNSTLTSQSNLTRTNSTLTNQSNLARTNSSLSKQSVLNGCEYTFIIHPKTTIDVNLVFKPLDVGDFSFDIYFTLIGLQGTSTLAKKKVTAVAMHSPLSISENFVDFGVVTLKNEKNPNTRPCFKHLLLKNESQTGIKYRFDKPSSEDFGVDQETGFLSYCGTEDRFVSFSPTKPGPFVGYITVYAESEKGEVKVTTIMLTGVGTDRLFKTSQENVVLPIVPLNVRSEVTIEVINSAAIEGKIDIKKSVSDKTFPLEILFTNGNYFSHSTTSLPLKISFLSGKPISFVTQVLLVAENGCTYSFTVYCGTDNSVLTLYPFLLNNKHKFVSQPSKPIVCQPLTKMFKPDYLSSLIVDDTKGDIQPILTPTLKQTVKDFLNCLVLTNKIDNFPGDLVSNCGLTVQEIIENICGVQNKPQGMLQMFKTSKTNDILQNKYERLKSMINFLKSVGCHLQNVLPEFLLPKDLFLQYMRTKVTEKILGLNYYGSPSIKSYNPQLMNDFTSTPIFSDNLIQKLSFYDQNYDKISGDSWLTVILQIFKVFLFPTLNCEDVNQVPGISQKLLELKEILPNEVMTEIHRKTKEVLTSNCYTNIESIMLEWLTINYDYFRKNSEVNIITSFEQLSDCRVIASLFKNHVQRMDLQLNLNPKTENDHRQNLELILNKAKEINLKFNLSEEMIENEDLISLSLFCFSLFQYLPHYANTTDLVFSCNLSKNCQQMIEISNPSSQKLRYDATITGSDNFTLPKTFVLVPAHQLQTFFVEYYARTHLLETATLTLTPRHFLNSQKSEEIDVLVKNESRTDSRIKLKQSRTSLASSTNKPKPPTAKNSMPMLATPIVIEMRSNVDAKVPSQIVNVSGKCYEVTKFNITVKNELIKPGTFEIFTRTIFGQENFSQKVIEFIENPDYDFSNKLSKNEFDVFINDHSTFILKETEVYFETDKSEVTITGDFIPINVGEYYCLIFFKSKDEKEFLYQINAMSSLPTEIEIPKIKIEERTEKTIQQNLQLVNSDLCKSIAYSIVKKAQNESFISEQRFKQFVEFKSREIATIALNCFTNVTFTIENGLQTFYKIPSSLTIDKEKHMLPVTFCPVLPGDYPCTIVMKSNNDIRVYKSNGVSLGETKTFRISVDSYLGNTIVQNIPLQNTSKSTWTFKISSTDEKVFTFPQRFFVNGQTTGELPLTIYSNKKGVFVTDLTVFNMTKEQTTIYKITANIDDPPSIDTIVVSCKARERKIVEVETPLFQVDGKLNVECDVAYVTFPEYLEYKEGKCVQKSFQLEIMSPITGVAAGKIICRDDKTGLYFWWAVRIDFEYPKPSDTITVQGLAKQSTTFEIPVVNPSNVDLTFDVCFDDKDIYGDRKFFIQGNSASVYKAVFCPLSSGFKETYIRFVSETAGEYVYLLKLYTEPADVMSLKTLYCVVGEEERTEIKISNPLQVLCHFSVSNSSPMFFELLVKDKFEIQPNDTVTIPVVFRAASVGLKECGLFMFNSPELGEMTYSIIGIGKPPQPLSPMIFEAPPLQMMCTSFNFTSPFPFPVKFSLSLSNQLKNFDFINKNLNFVMRNRGQIETISLLFQPQKSGKYEAECFINAQEIEPPIVWSVPLIGISEDDKKNFVQREFVVNGRANEISKEKFVLPIEGERGGAKISTWIKADDEEYQWITNYVDYKSTKEQGKVILDLEFKPKRPVDIRCQILVQNDLKQQWTFPLLLRSDPPEPCETYIMECALNSCASLRPYVREIFPRREQFRAYIMKGGSNDFSVNPSDGFISATEQSRFSLMMTELPLTVYFRPRQYGKKMEATLIIDTKERQFVFNLKGQVPEYIPPFFVTSGRLDSGRQTPRSATARLTPRGDSARTPRGEVKQRNFRVPPNSARSPK</sequence>
<evidence type="ECO:0000256" key="4">
    <source>
        <dbReference type="ARBA" id="ARBA00023069"/>
    </source>
</evidence>
<dbReference type="GO" id="GO:0060271">
    <property type="term" value="P:cilium assembly"/>
    <property type="evidence" value="ECO:0000318"/>
    <property type="project" value="GO_Central"/>
</dbReference>
<keyword evidence="5" id="KW-0966">Cell projection</keyword>
<dbReference type="Gene3D" id="2.60.40.10">
    <property type="entry name" value="Immunoglobulins"/>
    <property type="match status" value="9"/>
</dbReference>
<reference evidence="8" key="1">
    <citation type="submission" date="2006-10" db="EMBL/GenBank/DDBJ databases">
        <authorList>
            <person name="Amadeo P."/>
            <person name="Zhao Q."/>
            <person name="Wortman J."/>
            <person name="Fraser-Liggett C."/>
            <person name="Carlton J."/>
        </authorList>
    </citation>
    <scope>NUCLEOTIDE SEQUENCE</scope>
    <source>
        <strain evidence="8">G3</strain>
    </source>
</reference>
<dbReference type="OrthoDB" id="10060824at2759"/>
<accession>A2EUG1</accession>
<evidence type="ECO:0000256" key="1">
    <source>
        <dbReference type="ARBA" id="ARBA00004138"/>
    </source>
</evidence>
<evidence type="ECO:0000313" key="9">
    <source>
        <dbReference type="Proteomes" id="UP000001542"/>
    </source>
</evidence>
<organism evidence="8 9">
    <name type="scientific">Trichomonas vaginalis (strain ATCC PRA-98 / G3)</name>
    <dbReference type="NCBI Taxonomy" id="412133"/>
    <lineage>
        <taxon>Eukaryota</taxon>
        <taxon>Metamonada</taxon>
        <taxon>Parabasalia</taxon>
        <taxon>Trichomonadida</taxon>
        <taxon>Trichomonadidae</taxon>
        <taxon>Trichomonas</taxon>
    </lineage>
</organism>
<evidence type="ECO:0000313" key="8">
    <source>
        <dbReference type="EMBL" id="EAY03720.1"/>
    </source>
</evidence>
<proteinExistence type="predicted"/>
<feature type="compositionally biased region" description="Basic and acidic residues" evidence="6">
    <location>
        <begin position="2847"/>
        <end position="2858"/>
    </location>
</feature>
<feature type="region of interest" description="Disordered" evidence="6">
    <location>
        <begin position="2828"/>
        <end position="2872"/>
    </location>
</feature>
<dbReference type="Pfam" id="PF22544">
    <property type="entry name" value="HYDIN_VesB_CFA65-like_Ig"/>
    <property type="match status" value="2"/>
</dbReference>
<dbReference type="Pfam" id="PF26579">
    <property type="entry name" value="Ig_CFAP47"/>
    <property type="match status" value="1"/>
</dbReference>
<dbReference type="KEGG" id="tva:4761566"/>
<dbReference type="OMA" id="YLECQII"/>
<keyword evidence="9" id="KW-1185">Reference proteome</keyword>
<feature type="domain" description="Calponin-homology (CH)" evidence="7">
    <location>
        <begin position="1590"/>
        <end position="1705"/>
    </location>
</feature>
<dbReference type="InterPro" id="IPR001715">
    <property type="entry name" value="CH_dom"/>
</dbReference>
<evidence type="ECO:0000256" key="6">
    <source>
        <dbReference type="SAM" id="MobiDB-lite"/>
    </source>
</evidence>
<gene>
    <name evidence="8" type="ORF">TVAG_473440</name>
</gene>
<dbReference type="eggNOG" id="ENOG502QQ4Q">
    <property type="taxonomic scope" value="Eukaryota"/>
</dbReference>
<dbReference type="SMR" id="A2EUG1"/>
<dbReference type="Pfam" id="PF24529">
    <property type="entry name" value="CFAP47"/>
    <property type="match status" value="1"/>
</dbReference>
<feature type="compositionally biased region" description="Polar residues" evidence="6">
    <location>
        <begin position="1810"/>
        <end position="1820"/>
    </location>
</feature>
<feature type="region of interest" description="Disordered" evidence="6">
    <location>
        <begin position="1808"/>
        <end position="1830"/>
    </location>
</feature>
<dbReference type="PANTHER" id="PTHR45912">
    <property type="entry name" value="CILIA- AND FLAGELLA-ASSOCIATED PROTEIN 47"/>
    <property type="match status" value="1"/>
</dbReference>
<keyword evidence="4" id="KW-0969">Cilium</keyword>
<reference evidence="8" key="2">
    <citation type="journal article" date="2007" name="Science">
        <title>Draft genome sequence of the sexually transmitted pathogen Trichomonas vaginalis.</title>
        <authorList>
            <person name="Carlton J.M."/>
            <person name="Hirt R.P."/>
            <person name="Silva J.C."/>
            <person name="Delcher A.L."/>
            <person name="Schatz M."/>
            <person name="Zhao Q."/>
            <person name="Wortman J.R."/>
            <person name="Bidwell S.L."/>
            <person name="Alsmark U.C.M."/>
            <person name="Besteiro S."/>
            <person name="Sicheritz-Ponten T."/>
            <person name="Noel C.J."/>
            <person name="Dacks J.B."/>
            <person name="Foster P.G."/>
            <person name="Simillion C."/>
            <person name="Van de Peer Y."/>
            <person name="Miranda-Saavedra D."/>
            <person name="Barton G.J."/>
            <person name="Westrop G.D."/>
            <person name="Mueller S."/>
            <person name="Dessi D."/>
            <person name="Fiori P.L."/>
            <person name="Ren Q."/>
            <person name="Paulsen I."/>
            <person name="Zhang H."/>
            <person name="Bastida-Corcuera F.D."/>
            <person name="Simoes-Barbosa A."/>
            <person name="Brown M.T."/>
            <person name="Hayes R.D."/>
            <person name="Mukherjee M."/>
            <person name="Okumura C.Y."/>
            <person name="Schneider R."/>
            <person name="Smith A.J."/>
            <person name="Vanacova S."/>
            <person name="Villalvazo M."/>
            <person name="Haas B.J."/>
            <person name="Pertea M."/>
            <person name="Feldblyum T.V."/>
            <person name="Utterback T.R."/>
            <person name="Shu C.L."/>
            <person name="Osoegawa K."/>
            <person name="de Jong P.J."/>
            <person name="Hrdy I."/>
            <person name="Horvathova L."/>
            <person name="Zubacova Z."/>
            <person name="Dolezal P."/>
            <person name="Malik S.B."/>
            <person name="Logsdon J.M. Jr."/>
            <person name="Henze K."/>
            <person name="Gupta A."/>
            <person name="Wang C.C."/>
            <person name="Dunne R.L."/>
            <person name="Upcroft J.A."/>
            <person name="Upcroft P."/>
            <person name="White O."/>
            <person name="Salzberg S.L."/>
            <person name="Tang P."/>
            <person name="Chiu C.-H."/>
            <person name="Lee Y.-S."/>
            <person name="Embley T.M."/>
            <person name="Coombs G.H."/>
            <person name="Mottram J.C."/>
            <person name="Tachezy J."/>
            <person name="Fraser-Liggett C.M."/>
            <person name="Johnson P.J."/>
        </authorList>
    </citation>
    <scope>NUCLEOTIDE SEQUENCE [LARGE SCALE GENOMIC DNA]</scope>
    <source>
        <strain evidence="8">G3</strain>
    </source>
</reference>
<evidence type="ECO:0000256" key="2">
    <source>
        <dbReference type="ARBA" id="ARBA00004496"/>
    </source>
</evidence>
<dbReference type="GO" id="GO:0005737">
    <property type="term" value="C:cytoplasm"/>
    <property type="evidence" value="ECO:0007669"/>
    <property type="project" value="UniProtKB-SubCell"/>
</dbReference>
<dbReference type="EMBL" id="DS113496">
    <property type="protein sequence ID" value="EAY03720.1"/>
    <property type="molecule type" value="Genomic_DNA"/>
</dbReference>
<dbReference type="STRING" id="5722.A2EUG1"/>
<dbReference type="InterPro" id="IPR058952">
    <property type="entry name" value="Ig_CFAP47"/>
</dbReference>
<dbReference type="InterPro" id="IPR013783">
    <property type="entry name" value="Ig-like_fold"/>
</dbReference>
<dbReference type="VEuPathDB" id="TrichDB:TVAGG3_0317080"/>
<dbReference type="Gene3D" id="1.10.418.10">
    <property type="entry name" value="Calponin-like domain"/>
    <property type="match status" value="1"/>
</dbReference>
<dbReference type="InterPro" id="IPR053879">
    <property type="entry name" value="HYDIN_VesB_CFA65-like_Ig"/>
</dbReference>
<evidence type="ECO:0000259" key="7">
    <source>
        <dbReference type="PROSITE" id="PS50021"/>
    </source>
</evidence>
<evidence type="ECO:0000256" key="3">
    <source>
        <dbReference type="ARBA" id="ARBA00022490"/>
    </source>
</evidence>
<dbReference type="Proteomes" id="UP000001542">
    <property type="component" value="Unassembled WGS sequence"/>
</dbReference>
<evidence type="ECO:0000256" key="5">
    <source>
        <dbReference type="ARBA" id="ARBA00023273"/>
    </source>
</evidence>
<comment type="subcellular location">
    <subcellularLocation>
        <location evidence="1">Cell projection</location>
        <location evidence="1">Cilium</location>
    </subcellularLocation>
    <subcellularLocation>
        <location evidence="2">Cytoplasm</location>
    </subcellularLocation>
</comment>
<dbReference type="InterPro" id="IPR036872">
    <property type="entry name" value="CH_dom_sf"/>
</dbReference>
<dbReference type="VEuPathDB" id="TrichDB:TVAG_473440"/>
<dbReference type="PROSITE" id="PS50021">
    <property type="entry name" value="CH"/>
    <property type="match status" value="1"/>
</dbReference>
<protein>
    <recommendedName>
        <fullName evidence="7">Calponin-homology (CH) domain-containing protein</fullName>
    </recommendedName>
</protein>
<dbReference type="InterPro" id="IPR056343">
    <property type="entry name" value="CFAP47_dom"/>
</dbReference>
<dbReference type="InParanoid" id="A2EUG1"/>
<dbReference type="PANTHER" id="PTHR45912:SF3">
    <property type="entry name" value="CILIA- AND FLAGELLA-ASSOCIATED PROTEIN 47"/>
    <property type="match status" value="1"/>
</dbReference>